<dbReference type="OrthoDB" id="204058at2759"/>
<gene>
    <name evidence="5" type="primary">Aste57867_1914</name>
    <name evidence="4" type="ORF">As57867_001912</name>
    <name evidence="5" type="ORF">ASTE57867_1914</name>
</gene>
<name>A0A485K9V8_9STRA</name>
<evidence type="ECO:0000313" key="5">
    <source>
        <dbReference type="EMBL" id="VFT79119.1"/>
    </source>
</evidence>
<dbReference type="AlphaFoldDB" id="A0A485K9V8"/>
<reference evidence="5 6" key="1">
    <citation type="submission" date="2019-03" db="EMBL/GenBank/DDBJ databases">
        <authorList>
            <person name="Gaulin E."/>
            <person name="Dumas B."/>
        </authorList>
    </citation>
    <scope>NUCLEOTIDE SEQUENCE [LARGE SCALE GENOMIC DNA]</scope>
    <source>
        <strain evidence="5">CBS 568.67</strain>
    </source>
</reference>
<dbReference type="GO" id="GO:0005829">
    <property type="term" value="C:cytosol"/>
    <property type="evidence" value="ECO:0007669"/>
    <property type="project" value="TreeGrafter"/>
</dbReference>
<evidence type="ECO:0000256" key="2">
    <source>
        <dbReference type="PIRSR" id="PIRSR610059-50"/>
    </source>
</evidence>
<proteinExistence type="inferred from homology"/>
<sequence length="305" mass="33209">MPPIDLPSMPMHHVQNSNITSHTDDVLYHLGLSYSEANRAEIAAIFGNVKFFICGGSAERMETFAHKVAETLSIPTPFGYTIAPIGSTSRYVIFKVGPVLIANHGMGMPSTSILLHEVTKLLEHAGADNVLYIRMGTSGGVGVEGGTVVISSEGLNYELKPIHRIPVLGQVHERISTLDLGIAQEIAATCESLGLPHTIGKTLSCDDFYEEQGRLDGAICEYTNADKMAYLQKAYDAGTRNIEMEARMFAAFCHKLNIPAAVVCVTLLNRLEGDQITQPHDVLESYDLRPMSVLLEYIKTKTASA</sequence>
<keyword evidence="6" id="KW-1185">Reference proteome</keyword>
<dbReference type="GO" id="GO:0006218">
    <property type="term" value="P:uridine catabolic process"/>
    <property type="evidence" value="ECO:0007669"/>
    <property type="project" value="TreeGrafter"/>
</dbReference>
<evidence type="ECO:0000313" key="6">
    <source>
        <dbReference type="Proteomes" id="UP000332933"/>
    </source>
</evidence>
<protein>
    <submittedName>
        <fullName evidence="5">Aste57867_1914 protein</fullName>
    </submittedName>
</protein>
<dbReference type="SUPFAM" id="SSF53167">
    <property type="entry name" value="Purine and uridine phosphorylases"/>
    <property type="match status" value="1"/>
</dbReference>
<dbReference type="InterPro" id="IPR010059">
    <property type="entry name" value="Uridine_phosphorylase_euk"/>
</dbReference>
<feature type="binding site" evidence="2">
    <location>
        <begin position="134"/>
        <end position="137"/>
    </location>
    <ligand>
        <name>phosphate</name>
        <dbReference type="ChEBI" id="CHEBI:43474"/>
    </ligand>
</feature>
<dbReference type="GO" id="GO:0004850">
    <property type="term" value="F:uridine phosphorylase activity"/>
    <property type="evidence" value="ECO:0007669"/>
    <property type="project" value="InterPro"/>
</dbReference>
<dbReference type="PANTHER" id="PTHR43691:SF11">
    <property type="entry name" value="FI09636P-RELATED"/>
    <property type="match status" value="1"/>
</dbReference>
<dbReference type="Pfam" id="PF01048">
    <property type="entry name" value="PNP_UDP_1"/>
    <property type="match status" value="1"/>
</dbReference>
<dbReference type="CDD" id="cd17763">
    <property type="entry name" value="UP_hUPP-like"/>
    <property type="match status" value="1"/>
</dbReference>
<feature type="domain" description="Nucleoside phosphorylase" evidence="3">
    <location>
        <begin position="52"/>
        <end position="273"/>
    </location>
</feature>
<dbReference type="EMBL" id="CAADRA010000183">
    <property type="protein sequence ID" value="VFT79119.1"/>
    <property type="molecule type" value="Genomic_DNA"/>
</dbReference>
<feature type="binding site" evidence="2">
    <location>
        <position position="214"/>
    </location>
    <ligand>
        <name>substrate</name>
    </ligand>
</feature>
<evidence type="ECO:0000313" key="4">
    <source>
        <dbReference type="EMBL" id="KAF0718075.1"/>
    </source>
</evidence>
<feature type="binding site" evidence="2">
    <location>
        <position position="212"/>
    </location>
    <ligand>
        <name>substrate</name>
    </ligand>
</feature>
<dbReference type="GO" id="GO:0009166">
    <property type="term" value="P:nucleotide catabolic process"/>
    <property type="evidence" value="ECO:0007669"/>
    <property type="project" value="InterPro"/>
</dbReference>
<dbReference type="Proteomes" id="UP000332933">
    <property type="component" value="Unassembled WGS sequence"/>
</dbReference>
<dbReference type="PANTHER" id="PTHR43691">
    <property type="entry name" value="URIDINE PHOSPHORYLASE"/>
    <property type="match status" value="1"/>
</dbReference>
<dbReference type="Gene3D" id="3.40.50.1580">
    <property type="entry name" value="Nucleoside phosphorylase domain"/>
    <property type="match status" value="1"/>
</dbReference>
<reference evidence="4" key="2">
    <citation type="submission" date="2019-06" db="EMBL/GenBank/DDBJ databases">
        <title>Genomics analysis of Aphanomyces spp. identifies a new class of oomycete effector associated with host adaptation.</title>
        <authorList>
            <person name="Gaulin E."/>
        </authorList>
    </citation>
    <scope>NUCLEOTIDE SEQUENCE</scope>
    <source>
        <strain evidence="4">CBS 578.67</strain>
    </source>
</reference>
<organism evidence="5 6">
    <name type="scientific">Aphanomyces stellatus</name>
    <dbReference type="NCBI Taxonomy" id="120398"/>
    <lineage>
        <taxon>Eukaryota</taxon>
        <taxon>Sar</taxon>
        <taxon>Stramenopiles</taxon>
        <taxon>Oomycota</taxon>
        <taxon>Saprolegniomycetes</taxon>
        <taxon>Saprolegniales</taxon>
        <taxon>Verrucalvaceae</taxon>
        <taxon>Aphanomyces</taxon>
    </lineage>
</organism>
<feature type="binding site" evidence="2">
    <location>
        <position position="90"/>
    </location>
    <ligand>
        <name>phosphate</name>
        <dbReference type="ChEBI" id="CHEBI:43474"/>
    </ligand>
</feature>
<dbReference type="EMBL" id="VJMH01000183">
    <property type="protein sequence ID" value="KAF0718075.1"/>
    <property type="molecule type" value="Genomic_DNA"/>
</dbReference>
<dbReference type="InterPro" id="IPR035994">
    <property type="entry name" value="Nucleoside_phosphorylase_sf"/>
</dbReference>
<dbReference type="NCBIfam" id="TIGR01719">
    <property type="entry name" value="euk_UDPppase"/>
    <property type="match status" value="1"/>
</dbReference>
<accession>A0A485K9V8</accession>
<evidence type="ECO:0000259" key="3">
    <source>
        <dbReference type="Pfam" id="PF01048"/>
    </source>
</evidence>
<dbReference type="InterPro" id="IPR000845">
    <property type="entry name" value="Nucleoside_phosphorylase_d"/>
</dbReference>
<evidence type="ECO:0000256" key="1">
    <source>
        <dbReference type="ARBA" id="ARBA00010456"/>
    </source>
</evidence>
<comment type="similarity">
    <text evidence="1">Belongs to the PNP/UDP phosphorylase family.</text>
</comment>